<dbReference type="AlphaFoldDB" id="A0AAQ3LAJ4"/>
<dbReference type="KEGG" id="puo:RZN69_04255"/>
<reference evidence="4 5" key="1">
    <citation type="submission" date="2023-10" db="EMBL/GenBank/DDBJ databases">
        <title>Rubellicoccus peritrichatus gen. nov., sp. nov., isolated from an algae of coral reef tank.</title>
        <authorList>
            <person name="Luo J."/>
        </authorList>
    </citation>
    <scope>NUCLEOTIDE SEQUENCE [LARGE SCALE GENOMIC DNA]</scope>
    <source>
        <strain evidence="4 5">CR14</strain>
    </source>
</reference>
<dbReference type="Pfam" id="PF00515">
    <property type="entry name" value="TPR_1"/>
    <property type="match status" value="1"/>
</dbReference>
<dbReference type="SMART" id="SM00028">
    <property type="entry name" value="TPR"/>
    <property type="match status" value="1"/>
</dbReference>
<feature type="repeat" description="TPR" evidence="1">
    <location>
        <begin position="58"/>
        <end position="91"/>
    </location>
</feature>
<name>A0AAQ3LAJ4_9BACT</name>
<feature type="transmembrane region" description="Helical" evidence="2">
    <location>
        <begin position="156"/>
        <end position="176"/>
    </location>
</feature>
<dbReference type="Gene3D" id="1.25.40.10">
    <property type="entry name" value="Tetratricopeptide repeat domain"/>
    <property type="match status" value="1"/>
</dbReference>
<dbReference type="PROSITE" id="PS50293">
    <property type="entry name" value="TPR_REGION"/>
    <property type="match status" value="1"/>
</dbReference>
<dbReference type="RefSeq" id="WP_317834807.1">
    <property type="nucleotide sequence ID" value="NZ_CP136920.1"/>
</dbReference>
<dbReference type="InterPro" id="IPR011990">
    <property type="entry name" value="TPR-like_helical_dom_sf"/>
</dbReference>
<keyword evidence="1" id="KW-0802">TPR repeat</keyword>
<keyword evidence="2" id="KW-0812">Transmembrane</keyword>
<organism evidence="4 5">
    <name type="scientific">Rubellicoccus peritrichatus</name>
    <dbReference type="NCBI Taxonomy" id="3080537"/>
    <lineage>
        <taxon>Bacteria</taxon>
        <taxon>Pseudomonadati</taxon>
        <taxon>Verrucomicrobiota</taxon>
        <taxon>Opitutia</taxon>
        <taxon>Puniceicoccales</taxon>
        <taxon>Cerasicoccaceae</taxon>
        <taxon>Rubellicoccus</taxon>
    </lineage>
</organism>
<sequence length="244" mass="27125">MKRFRMKLGIFGISFLIVAQLVANTSGNFEAANESYNSGEYEKAAELYETLIPQKQSSAVFYNLGNTYYQLQDYPKAILQFEKALALAPTNPEIRANLKLTQEAAQLQPTEPSWTEVVAVKMNVNVWAWIAVVTFWGGAALIILPPLWGWRGPIKSGLIVLCVLLFAVSTIGLVGYHQLAKLGIAISDEAALKISPTSTSPTKEYLKPGESASIQRKHGNFFFVRTAEDKEGWVDSDFFKPVWD</sequence>
<dbReference type="InterPro" id="IPR019734">
    <property type="entry name" value="TPR_rpt"/>
</dbReference>
<keyword evidence="2" id="KW-1133">Transmembrane helix</keyword>
<evidence type="ECO:0000256" key="2">
    <source>
        <dbReference type="SAM" id="Phobius"/>
    </source>
</evidence>
<feature type="transmembrane region" description="Helical" evidence="2">
    <location>
        <begin position="126"/>
        <end position="144"/>
    </location>
</feature>
<evidence type="ECO:0000256" key="1">
    <source>
        <dbReference type="PROSITE-ProRule" id="PRU00339"/>
    </source>
</evidence>
<keyword evidence="5" id="KW-1185">Reference proteome</keyword>
<evidence type="ECO:0000313" key="5">
    <source>
        <dbReference type="Proteomes" id="UP001304300"/>
    </source>
</evidence>
<dbReference type="EMBL" id="CP136920">
    <property type="protein sequence ID" value="WOO42290.1"/>
    <property type="molecule type" value="Genomic_DNA"/>
</dbReference>
<evidence type="ECO:0000313" key="4">
    <source>
        <dbReference type="EMBL" id="WOO42290.1"/>
    </source>
</evidence>
<feature type="chain" id="PRO_5043032607" evidence="3">
    <location>
        <begin position="32"/>
        <end position="244"/>
    </location>
</feature>
<keyword evidence="2" id="KW-0472">Membrane</keyword>
<dbReference type="Gene3D" id="2.30.30.40">
    <property type="entry name" value="SH3 Domains"/>
    <property type="match status" value="1"/>
</dbReference>
<dbReference type="Proteomes" id="UP001304300">
    <property type="component" value="Chromosome"/>
</dbReference>
<proteinExistence type="predicted"/>
<evidence type="ECO:0000256" key="3">
    <source>
        <dbReference type="SAM" id="SignalP"/>
    </source>
</evidence>
<gene>
    <name evidence="4" type="ORF">RZN69_04255</name>
</gene>
<feature type="signal peptide" evidence="3">
    <location>
        <begin position="1"/>
        <end position="31"/>
    </location>
</feature>
<dbReference type="PROSITE" id="PS50005">
    <property type="entry name" value="TPR"/>
    <property type="match status" value="1"/>
</dbReference>
<keyword evidence="3" id="KW-0732">Signal</keyword>
<accession>A0AAQ3LAJ4</accession>
<dbReference type="SUPFAM" id="SSF48452">
    <property type="entry name" value="TPR-like"/>
    <property type="match status" value="1"/>
</dbReference>
<protein>
    <submittedName>
        <fullName evidence="4">Tetratricopeptide repeat protein</fullName>
    </submittedName>
</protein>